<name>M1V0U8_9CORY</name>
<evidence type="ECO:0008006" key="3">
    <source>
        <dbReference type="Google" id="ProtNLM"/>
    </source>
</evidence>
<evidence type="ECO:0000313" key="2">
    <source>
        <dbReference type="Proteomes" id="UP000011760"/>
    </source>
</evidence>
<dbReference type="EMBL" id="CP004354">
    <property type="protein sequence ID" value="AGG67988.1"/>
    <property type="molecule type" value="Genomic_DNA"/>
</dbReference>
<dbReference type="PATRIC" id="fig|1121353.3.peg.2625"/>
<evidence type="ECO:0000313" key="1">
    <source>
        <dbReference type="EMBL" id="AGG67988.1"/>
    </source>
</evidence>
<gene>
    <name evidence="1" type="ORF">H924_12845</name>
</gene>
<reference evidence="1 2" key="1">
    <citation type="submission" date="2013-02" db="EMBL/GenBank/DDBJ databases">
        <title>The complete genome sequence of Corynebacterium callunae DSM 20147.</title>
        <authorList>
            <person name="Ruckert C."/>
            <person name="Albersmeier A."/>
            <person name="Kalinowski J."/>
        </authorList>
    </citation>
    <scope>NUCLEOTIDE SEQUENCE [LARGE SCALE GENOMIC DNA]</scope>
    <source>
        <strain evidence="1 2">DSM 20147</strain>
    </source>
</reference>
<dbReference type="HOGENOM" id="CLU_085644_0_0_11"/>
<proteinExistence type="predicted"/>
<dbReference type="Proteomes" id="UP000011760">
    <property type="component" value="Chromosome"/>
</dbReference>
<dbReference type="KEGG" id="ccn:H924_12845"/>
<protein>
    <recommendedName>
        <fullName evidence="3">DUF3037 domain-containing protein</fullName>
    </recommendedName>
</protein>
<keyword evidence="2" id="KW-1185">Reference proteome</keyword>
<accession>M1V0U8</accession>
<organism evidence="1 2">
    <name type="scientific">Corynebacterium callunae DSM 20147</name>
    <dbReference type="NCBI Taxonomy" id="1121353"/>
    <lineage>
        <taxon>Bacteria</taxon>
        <taxon>Bacillati</taxon>
        <taxon>Actinomycetota</taxon>
        <taxon>Actinomycetes</taxon>
        <taxon>Mycobacteriales</taxon>
        <taxon>Corynebacteriaceae</taxon>
        <taxon>Corynebacterium</taxon>
    </lineage>
</organism>
<dbReference type="eggNOG" id="ENOG50303J0">
    <property type="taxonomic scope" value="Bacteria"/>
</dbReference>
<sequence length="284" mass="32836">MRIRYWGIRAVPTPMSLTSIGIGVVVEDPRTGEVLTRFLENPSSSLKLFKFPATLDRDIKNFQTSLDSFNTPNRTFEIDQHSSAPELLSFLSDHWNNMIVVEKQEYAAMESPSVALKKLFNILVGIDKKERRSKITEVRRLVKSEYESNELIRESLLESPHYISNDLVERRTDLAVLSDKTVFELNTAFSFETDSFTSFQDRVEAWTWKIENLRKDGGTLFKNNEEVIGLSPKTPVVATIWPPRTEQQKKMFENSTKKWDVLDIEILQMENIHQHANQLARKIA</sequence>
<dbReference type="AlphaFoldDB" id="M1V0U8"/>